<keyword evidence="11" id="KW-1185">Reference proteome</keyword>
<comment type="pathway">
    <text evidence="1">Antibiotic biosynthesis; vancomycin biosynthesis.</text>
</comment>
<evidence type="ECO:0000256" key="5">
    <source>
        <dbReference type="ARBA" id="ARBA00023002"/>
    </source>
</evidence>
<dbReference type="GO" id="GO:0020037">
    <property type="term" value="F:heme binding"/>
    <property type="evidence" value="ECO:0007669"/>
    <property type="project" value="InterPro"/>
</dbReference>
<dbReference type="GO" id="GO:0036199">
    <property type="term" value="F:cholest-4-en-3-one 26-monooxygenase activity"/>
    <property type="evidence" value="ECO:0007669"/>
    <property type="project" value="TreeGrafter"/>
</dbReference>
<organism evidence="10 11">
    <name type="scientific">Amycolatopsis saalfeldensis</name>
    <dbReference type="NCBI Taxonomy" id="394193"/>
    <lineage>
        <taxon>Bacteria</taxon>
        <taxon>Bacillati</taxon>
        <taxon>Actinomycetota</taxon>
        <taxon>Actinomycetes</taxon>
        <taxon>Pseudonocardiales</taxon>
        <taxon>Pseudonocardiaceae</taxon>
        <taxon>Amycolatopsis</taxon>
    </lineage>
</organism>
<keyword evidence="5 9" id="KW-0560">Oxidoreductase</keyword>
<evidence type="ECO:0000313" key="11">
    <source>
        <dbReference type="Proteomes" id="UP000198582"/>
    </source>
</evidence>
<dbReference type="InterPro" id="IPR017972">
    <property type="entry name" value="Cyt_P450_CS"/>
</dbReference>
<dbReference type="PANTHER" id="PTHR46696:SF4">
    <property type="entry name" value="BIOTIN BIOSYNTHESIS CYTOCHROME P450"/>
    <property type="match status" value="1"/>
</dbReference>
<dbReference type="CDD" id="cd11033">
    <property type="entry name" value="CYP142-like"/>
    <property type="match status" value="1"/>
</dbReference>
<dbReference type="OrthoDB" id="5241086at2"/>
<dbReference type="STRING" id="394193.SAMN04489732_11227"/>
<keyword evidence="4 9" id="KW-0479">Metal-binding</keyword>
<protein>
    <submittedName>
        <fullName evidence="10">Cytochrome P450</fullName>
    </submittedName>
</protein>
<dbReference type="PROSITE" id="PS00086">
    <property type="entry name" value="CYTOCHROME_P450"/>
    <property type="match status" value="1"/>
</dbReference>
<dbReference type="RefSeq" id="WP_091620701.1">
    <property type="nucleotide sequence ID" value="NZ_FOEF01000012.1"/>
</dbReference>
<evidence type="ECO:0000256" key="8">
    <source>
        <dbReference type="ARBA" id="ARBA00055433"/>
    </source>
</evidence>
<evidence type="ECO:0000256" key="7">
    <source>
        <dbReference type="ARBA" id="ARBA00023033"/>
    </source>
</evidence>
<evidence type="ECO:0000256" key="1">
    <source>
        <dbReference type="ARBA" id="ARBA00004660"/>
    </source>
</evidence>
<keyword evidence="3 9" id="KW-0349">Heme</keyword>
<comment type="function">
    <text evidence="8">Involved in the coupling of aromatic side chains of the heptapeptide of vancomycin.</text>
</comment>
<dbReference type="GO" id="GO:0006707">
    <property type="term" value="P:cholesterol catabolic process"/>
    <property type="evidence" value="ECO:0007669"/>
    <property type="project" value="TreeGrafter"/>
</dbReference>
<dbReference type="Gene3D" id="1.10.630.10">
    <property type="entry name" value="Cytochrome P450"/>
    <property type="match status" value="1"/>
</dbReference>
<dbReference type="PANTHER" id="PTHR46696">
    <property type="entry name" value="P450, PUTATIVE (EUROFUNG)-RELATED"/>
    <property type="match status" value="1"/>
</dbReference>
<comment type="similarity">
    <text evidence="2 9">Belongs to the cytochrome P450 family.</text>
</comment>
<dbReference type="InterPro" id="IPR002397">
    <property type="entry name" value="Cyt_P450_B"/>
</dbReference>
<keyword evidence="7 9" id="KW-0503">Monooxygenase</keyword>
<accession>A0A1H8Y8T6</accession>
<dbReference type="GO" id="GO:0008395">
    <property type="term" value="F:steroid hydroxylase activity"/>
    <property type="evidence" value="ECO:0007669"/>
    <property type="project" value="TreeGrafter"/>
</dbReference>
<dbReference type="EMBL" id="FOEF01000012">
    <property type="protein sequence ID" value="SEP48401.1"/>
    <property type="molecule type" value="Genomic_DNA"/>
</dbReference>
<dbReference type="Pfam" id="PF00067">
    <property type="entry name" value="p450"/>
    <property type="match status" value="1"/>
</dbReference>
<dbReference type="InterPro" id="IPR001128">
    <property type="entry name" value="Cyt_P450"/>
</dbReference>
<name>A0A1H8Y8T6_9PSEU</name>
<evidence type="ECO:0000313" key="10">
    <source>
        <dbReference type="EMBL" id="SEP48401.1"/>
    </source>
</evidence>
<keyword evidence="6 9" id="KW-0408">Iron</keyword>
<proteinExistence type="inferred from homology"/>
<sequence length="407" mass="44060">MTTTDEWLSAASEIDLADPLLYTGERPERIWRTLRSAGEPLRAGGDPGYWVMTRYEDVAAVYRNGSLFSSEKGMQLGLDRSAAEAAAEAAAGRMLIVTDDPRHAEIRRAIGAAFTPKMLRRLEDRTTAVAHRLVAGAATGETIDFVEEVAARLPATVICELIGVPDADRDHVTETTQAAFGGATGDPTATQVAAHAELFDYCDHLVTLKRREPADDVATALANATVEGTPMSQEVAVLNCHGLISGGNETTRHASSTTALTLLTAPDQWDLLRAGQVGPDDAAEELLRFSSPANHVLRVATRDQRIGSVTVSAGEYVTLWLGSANHDEDVFDAPDRLRFSRHPNRHVTFGLGSHFCLGAFLARMELRALVRALAEMGVTIEPRGVPHRLASNFLRGYTSMPLALIRR</sequence>
<evidence type="ECO:0000256" key="3">
    <source>
        <dbReference type="ARBA" id="ARBA00022617"/>
    </source>
</evidence>
<dbReference type="PRINTS" id="PR00359">
    <property type="entry name" value="BP450"/>
</dbReference>
<evidence type="ECO:0000256" key="6">
    <source>
        <dbReference type="ARBA" id="ARBA00023004"/>
    </source>
</evidence>
<reference evidence="10 11" key="1">
    <citation type="submission" date="2016-10" db="EMBL/GenBank/DDBJ databases">
        <authorList>
            <person name="de Groot N.N."/>
        </authorList>
    </citation>
    <scope>NUCLEOTIDE SEQUENCE [LARGE SCALE GENOMIC DNA]</scope>
    <source>
        <strain evidence="10 11">DSM 44993</strain>
    </source>
</reference>
<gene>
    <name evidence="10" type="ORF">SAMN04489732_11227</name>
</gene>
<dbReference type="Proteomes" id="UP000198582">
    <property type="component" value="Unassembled WGS sequence"/>
</dbReference>
<evidence type="ECO:0000256" key="2">
    <source>
        <dbReference type="ARBA" id="ARBA00010617"/>
    </source>
</evidence>
<evidence type="ECO:0000256" key="9">
    <source>
        <dbReference type="RuleBase" id="RU000461"/>
    </source>
</evidence>
<dbReference type="FunFam" id="1.10.630.10:FF:000018">
    <property type="entry name" value="Cytochrome P450 monooxygenase"/>
    <property type="match status" value="1"/>
</dbReference>
<dbReference type="AlphaFoldDB" id="A0A1H8Y8T6"/>
<dbReference type="GO" id="GO:0005506">
    <property type="term" value="F:iron ion binding"/>
    <property type="evidence" value="ECO:0007669"/>
    <property type="project" value="InterPro"/>
</dbReference>
<dbReference type="InterPro" id="IPR036396">
    <property type="entry name" value="Cyt_P450_sf"/>
</dbReference>
<dbReference type="SUPFAM" id="SSF48264">
    <property type="entry name" value="Cytochrome P450"/>
    <property type="match status" value="1"/>
</dbReference>
<evidence type="ECO:0000256" key="4">
    <source>
        <dbReference type="ARBA" id="ARBA00022723"/>
    </source>
</evidence>